<evidence type="ECO:0000259" key="2">
    <source>
        <dbReference type="Pfam" id="PF25597"/>
    </source>
</evidence>
<dbReference type="PANTHER" id="PTHR11439:SF480">
    <property type="entry name" value="REVERSE TRANSCRIPTASE TY1_COPIA-TYPE DOMAIN-CONTAINING PROTEIN"/>
    <property type="match status" value="1"/>
</dbReference>
<keyword evidence="4" id="KW-1185">Reference proteome</keyword>
<feature type="domain" description="Retroviral polymerase SH3-like" evidence="2">
    <location>
        <begin position="40"/>
        <end position="101"/>
    </location>
</feature>
<dbReference type="Gramene" id="Solyc05g016585.1.1">
    <property type="protein sequence ID" value="Solyc05g016585.1.1"/>
    <property type="gene ID" value="Solyc05g016585.1"/>
</dbReference>
<reference evidence="3" key="1">
    <citation type="journal article" date="2012" name="Nature">
        <title>The tomato genome sequence provides insights into fleshy fruit evolution.</title>
        <authorList>
            <consortium name="Tomato Genome Consortium"/>
        </authorList>
    </citation>
    <scope>NUCLEOTIDE SEQUENCE [LARGE SCALE GENOMIC DNA]</scope>
    <source>
        <strain evidence="3">cv. Heinz 1706</strain>
    </source>
</reference>
<keyword evidence="1" id="KW-1133">Transmembrane helix</keyword>
<feature type="transmembrane region" description="Helical" evidence="1">
    <location>
        <begin position="182"/>
        <end position="207"/>
    </location>
</feature>
<dbReference type="EnsemblPlants" id="Solyc05g016585.1.1">
    <property type="protein sequence ID" value="Solyc05g016585.1.1"/>
    <property type="gene ID" value="Solyc05g016585.1"/>
</dbReference>
<dbReference type="Proteomes" id="UP000004994">
    <property type="component" value="Chromosome 5"/>
</dbReference>
<dbReference type="PANTHER" id="PTHR11439">
    <property type="entry name" value="GAG-POL-RELATED RETROTRANSPOSON"/>
    <property type="match status" value="1"/>
</dbReference>
<keyword evidence="1" id="KW-0472">Membrane</keyword>
<dbReference type="Pfam" id="PF25597">
    <property type="entry name" value="SH3_retrovirus"/>
    <property type="match status" value="1"/>
</dbReference>
<keyword evidence="1" id="KW-0812">Transmembrane</keyword>
<protein>
    <recommendedName>
        <fullName evidence="2">Retroviral polymerase SH3-like domain-containing protein</fullName>
    </recommendedName>
</protein>
<name>A0A3Q7GEH6_SOLLC</name>
<dbReference type="STRING" id="4081.A0A3Q7GEH6"/>
<evidence type="ECO:0000313" key="4">
    <source>
        <dbReference type="Proteomes" id="UP000004994"/>
    </source>
</evidence>
<evidence type="ECO:0000313" key="3">
    <source>
        <dbReference type="EnsemblPlants" id="Solyc05g016585.1.1"/>
    </source>
</evidence>
<dbReference type="OMA" id="ITAFESW"/>
<sequence length="307" mass="35753">MKCAAYVINRMPLFANNMKSPYELMFGEKPNIKNIRVFVSICYVHIPDSQWSNLDPKERKCIFVGYDETKKGWKCIDPKTYRFVVFGEVVFDETSLYYEVTSKGEVARLQEELALIFNIKKLGELHFFLGLELTNTGKGVFITQKGYAKMLVDRFGVKQIKYFSTPLETSTRLRREEDPKTYQVLVGSLLYLTITMPDIAFSVIYAVTKKVLIGSCKAVPELYQLNIRYGPFFKRNNDLILMVYTDTNFSDDKDNRRSTSGYIFLYVEHVFLGAVRSKTQFLYQLRRRNINQQPLLLKNVYGSKHLL</sequence>
<dbReference type="InterPro" id="IPR057670">
    <property type="entry name" value="SH3_retrovirus"/>
</dbReference>
<dbReference type="InParanoid" id="A0A3Q7GEH6"/>
<organism evidence="3">
    <name type="scientific">Solanum lycopersicum</name>
    <name type="common">Tomato</name>
    <name type="synonym">Lycopersicon esculentum</name>
    <dbReference type="NCBI Taxonomy" id="4081"/>
    <lineage>
        <taxon>Eukaryota</taxon>
        <taxon>Viridiplantae</taxon>
        <taxon>Streptophyta</taxon>
        <taxon>Embryophyta</taxon>
        <taxon>Tracheophyta</taxon>
        <taxon>Spermatophyta</taxon>
        <taxon>Magnoliopsida</taxon>
        <taxon>eudicotyledons</taxon>
        <taxon>Gunneridae</taxon>
        <taxon>Pentapetalae</taxon>
        <taxon>asterids</taxon>
        <taxon>lamiids</taxon>
        <taxon>Solanales</taxon>
        <taxon>Solanaceae</taxon>
        <taxon>Solanoideae</taxon>
        <taxon>Solaneae</taxon>
        <taxon>Solanum</taxon>
        <taxon>Solanum subgen. Lycopersicon</taxon>
    </lineage>
</organism>
<evidence type="ECO:0000256" key="1">
    <source>
        <dbReference type="SAM" id="Phobius"/>
    </source>
</evidence>
<proteinExistence type="predicted"/>
<reference evidence="3" key="2">
    <citation type="submission" date="2019-01" db="UniProtKB">
        <authorList>
            <consortium name="EnsemblPlants"/>
        </authorList>
    </citation>
    <scope>IDENTIFICATION</scope>
    <source>
        <strain evidence="3">cv. Heinz 1706</strain>
    </source>
</reference>
<accession>A0A3Q7GEH6</accession>
<dbReference type="AlphaFoldDB" id="A0A3Q7GEH6"/>